<feature type="domain" description="Hemerythrin-like" evidence="1">
    <location>
        <begin position="39"/>
        <end position="164"/>
    </location>
</feature>
<proteinExistence type="predicted"/>
<sequence>MKHIHRVKHGGTVVDFYVSAPGETLPPIPDGPQLCNGKEMRVVHNAFLWGYEKASELVRSAPAGDTQRSEFLGQWLADLDASLHVHHESEDELLWDKLETRAPGCALHVAQMRAHHKQVQALLEEAGPLLAEWRRTADPETGERLADAYGRMLDVLKVHLRREVVEVVPVAERVMTEAEWKQIGEHSMTAIPKSRLLPQLGMLLANLEPADRAEFFAGVPAPVRFLYKTVGKRQYAKQYRLLFPGEPVPPTV</sequence>
<protein>
    <submittedName>
        <fullName evidence="2">Hemerythrin domain-containing protein</fullName>
    </submittedName>
</protein>
<reference evidence="2 3" key="1">
    <citation type="submission" date="2023-06" db="EMBL/GenBank/DDBJ databases">
        <title>Cellulomonas sp. MW4 Whole genome sequence.</title>
        <authorList>
            <person name="Park S."/>
        </authorList>
    </citation>
    <scope>NUCLEOTIDE SEQUENCE [LARGE SCALE GENOMIC DNA]</scope>
    <source>
        <strain evidence="2 3">MW4</strain>
    </source>
</reference>
<dbReference type="InterPro" id="IPR012312">
    <property type="entry name" value="Hemerythrin-like"/>
</dbReference>
<name>A0ABT7SFC3_9CELL</name>
<evidence type="ECO:0000259" key="1">
    <source>
        <dbReference type="Pfam" id="PF01814"/>
    </source>
</evidence>
<comment type="caution">
    <text evidence="2">The sequence shown here is derived from an EMBL/GenBank/DDBJ whole genome shotgun (WGS) entry which is preliminary data.</text>
</comment>
<accession>A0ABT7SFC3</accession>
<dbReference type="RefSeq" id="WP_289454643.1">
    <property type="nucleotide sequence ID" value="NZ_JAUCGQ010000001.1"/>
</dbReference>
<evidence type="ECO:0000313" key="2">
    <source>
        <dbReference type="EMBL" id="MDM7854821.1"/>
    </source>
</evidence>
<evidence type="ECO:0000313" key="3">
    <source>
        <dbReference type="Proteomes" id="UP001529338"/>
    </source>
</evidence>
<keyword evidence="3" id="KW-1185">Reference proteome</keyword>
<gene>
    <name evidence="2" type="ORF">QRT04_07750</name>
</gene>
<organism evidence="2 3">
    <name type="scientific">Cellulomonas alba</name>
    <dbReference type="NCBI Taxonomy" id="3053467"/>
    <lineage>
        <taxon>Bacteria</taxon>
        <taxon>Bacillati</taxon>
        <taxon>Actinomycetota</taxon>
        <taxon>Actinomycetes</taxon>
        <taxon>Micrococcales</taxon>
        <taxon>Cellulomonadaceae</taxon>
        <taxon>Cellulomonas</taxon>
    </lineage>
</organism>
<dbReference type="CDD" id="cd12108">
    <property type="entry name" value="Hr-like"/>
    <property type="match status" value="1"/>
</dbReference>
<dbReference type="Proteomes" id="UP001529338">
    <property type="component" value="Unassembled WGS sequence"/>
</dbReference>
<dbReference type="Gene3D" id="1.20.120.520">
    <property type="entry name" value="nmb1532 protein domain like"/>
    <property type="match status" value="1"/>
</dbReference>
<dbReference type="Pfam" id="PF01814">
    <property type="entry name" value="Hemerythrin"/>
    <property type="match status" value="1"/>
</dbReference>
<dbReference type="EMBL" id="JAUCGQ010000001">
    <property type="protein sequence ID" value="MDM7854821.1"/>
    <property type="molecule type" value="Genomic_DNA"/>
</dbReference>